<protein>
    <recommendedName>
        <fullName evidence="4">DNA polymerase II large subunit-like protein</fullName>
    </recommendedName>
</protein>
<keyword evidence="3" id="KW-1185">Reference proteome</keyword>
<reference evidence="2 3" key="1">
    <citation type="journal article" date="2020" name="Genome Biol. Evol.">
        <title>A new high-quality draft genome assembly of the Chinese cordyceps Ophiocordyceps sinensis.</title>
        <authorList>
            <person name="Shu R."/>
            <person name="Zhang J."/>
            <person name="Meng Q."/>
            <person name="Zhang H."/>
            <person name="Zhou G."/>
            <person name="Li M."/>
            <person name="Wu P."/>
            <person name="Zhao Y."/>
            <person name="Chen C."/>
            <person name="Qin Q."/>
        </authorList>
    </citation>
    <scope>NUCLEOTIDE SEQUENCE [LARGE SCALE GENOMIC DNA]</scope>
    <source>
        <strain evidence="2 3">IOZ07</strain>
    </source>
</reference>
<dbReference type="OrthoDB" id="10067381at2759"/>
<dbReference type="PANTHER" id="PTHR31977:SF1">
    <property type="entry name" value="UPF0696 PROTEIN C11ORF68"/>
    <property type="match status" value="1"/>
</dbReference>
<dbReference type="SUPFAM" id="SSF55418">
    <property type="entry name" value="eIF4e-like"/>
    <property type="match status" value="1"/>
</dbReference>
<organism evidence="2 3">
    <name type="scientific">Ophiocordyceps sinensis</name>
    <dbReference type="NCBI Taxonomy" id="72228"/>
    <lineage>
        <taxon>Eukaryota</taxon>
        <taxon>Fungi</taxon>
        <taxon>Dikarya</taxon>
        <taxon>Ascomycota</taxon>
        <taxon>Pezizomycotina</taxon>
        <taxon>Sordariomycetes</taxon>
        <taxon>Hypocreomycetidae</taxon>
        <taxon>Hypocreales</taxon>
        <taxon>Ophiocordycipitaceae</taxon>
        <taxon>Ophiocordyceps</taxon>
    </lineage>
</organism>
<sequence length="303" mass="34375">MQECINMAVDDSDFYGDDDLKQNLCHRVDGFDVDQWARTQSVNPGRPQQQTNFAAHAPRLHNPYAGVPYAWQLTETVDDFLVRLPPATTVQDEAVPWIFLCNPYIPRLERRHSDGGCLKANEDEAPVEENSQLQLAVRGGMERLELVLSLRERLERAGESEGVIKREMGKEAKQTALDILNLAHAGKVRTGKWLLFCQPADVNENWELVAKATANNELGIAAKVAPRAPDQDQRKDHLICVYTMDFHDKADVGRVLRRLRELRLVESRARPIYYKPDIFTYMGISQGNPWGLGASIYSSRDIF</sequence>
<dbReference type="InterPro" id="IPR015034">
    <property type="entry name" value="Bles03"/>
</dbReference>
<evidence type="ECO:0000313" key="3">
    <source>
        <dbReference type="Proteomes" id="UP000557566"/>
    </source>
</evidence>
<proteinExistence type="inferred from homology"/>
<comment type="similarity">
    <text evidence="1">Belongs to the UPF0696 family.</text>
</comment>
<accession>A0A8H4V8M7</accession>
<evidence type="ECO:0008006" key="4">
    <source>
        <dbReference type="Google" id="ProtNLM"/>
    </source>
</evidence>
<evidence type="ECO:0000256" key="1">
    <source>
        <dbReference type="ARBA" id="ARBA00010568"/>
    </source>
</evidence>
<evidence type="ECO:0000313" key="2">
    <source>
        <dbReference type="EMBL" id="KAF4512102.1"/>
    </source>
</evidence>
<gene>
    <name evidence="2" type="ORF">G6O67_001284</name>
</gene>
<dbReference type="InterPro" id="IPR023398">
    <property type="entry name" value="TIF_eIF4e-like"/>
</dbReference>
<dbReference type="Gene3D" id="3.30.760.10">
    <property type="entry name" value="RNA Cap, Translation Initiation Factor Eif4e"/>
    <property type="match status" value="1"/>
</dbReference>
<dbReference type="EMBL" id="JAAVMX010000002">
    <property type="protein sequence ID" value="KAF4512102.1"/>
    <property type="molecule type" value="Genomic_DNA"/>
</dbReference>
<comment type="caution">
    <text evidence="2">The sequence shown here is derived from an EMBL/GenBank/DDBJ whole genome shotgun (WGS) entry which is preliminary data.</text>
</comment>
<dbReference type="Proteomes" id="UP000557566">
    <property type="component" value="Unassembled WGS sequence"/>
</dbReference>
<dbReference type="Pfam" id="PF08939">
    <property type="entry name" value="Bles03"/>
    <property type="match status" value="1"/>
</dbReference>
<dbReference type="PANTHER" id="PTHR31977">
    <property type="entry name" value="UPF0696 PROTEIN C11ORF68"/>
    <property type="match status" value="1"/>
</dbReference>
<name>A0A8H4V8M7_9HYPO</name>
<dbReference type="AlphaFoldDB" id="A0A8H4V8M7"/>